<dbReference type="STRING" id="596315.HMPREF0634_0382"/>
<dbReference type="eggNOG" id="COG1813">
    <property type="taxonomic scope" value="Bacteria"/>
</dbReference>
<dbReference type="InterPro" id="IPR001387">
    <property type="entry name" value="Cro/C1-type_HTH"/>
</dbReference>
<feature type="domain" description="HTH cro/C1-type" evidence="1">
    <location>
        <begin position="6"/>
        <end position="53"/>
    </location>
</feature>
<dbReference type="EMBL" id="ADGQ01000015">
    <property type="protein sequence ID" value="EFM65254.1"/>
    <property type="molecule type" value="Genomic_DNA"/>
</dbReference>
<proteinExistence type="predicted"/>
<dbReference type="SUPFAM" id="SSF47413">
    <property type="entry name" value="lambda repressor-like DNA-binding domains"/>
    <property type="match status" value="1"/>
</dbReference>
<dbReference type="Pfam" id="PF13560">
    <property type="entry name" value="HTH_31"/>
    <property type="match status" value="1"/>
</dbReference>
<dbReference type="Gene3D" id="1.10.260.40">
    <property type="entry name" value="lambda repressor-like DNA-binding domains"/>
    <property type="match status" value="1"/>
</dbReference>
<dbReference type="PROSITE" id="PS50943">
    <property type="entry name" value="HTH_CROC1"/>
    <property type="match status" value="1"/>
</dbReference>
<gene>
    <name evidence="2" type="ORF">HMPREF0634_0382</name>
</gene>
<reference evidence="2 3" key="1">
    <citation type="submission" date="2010-08" db="EMBL/GenBank/DDBJ databases">
        <authorList>
            <person name="Harkins D.M."/>
            <person name="Madupu R."/>
            <person name="Durkin A.S."/>
            <person name="Torralba M."/>
            <person name="Methe B."/>
            <person name="Sutton G.G."/>
            <person name="Nelson K.E."/>
        </authorList>
    </citation>
    <scope>NUCLEOTIDE SEQUENCE [LARGE SCALE GENOMIC DNA]</scope>
    <source>
        <strain evidence="2 3">DSM 17678</strain>
    </source>
</reference>
<dbReference type="CDD" id="cd00093">
    <property type="entry name" value="HTH_XRE"/>
    <property type="match status" value="1"/>
</dbReference>
<accession>E0E1H8</accession>
<protein>
    <recommendedName>
        <fullName evidence="1">HTH cro/C1-type domain-containing protein</fullName>
    </recommendedName>
</protein>
<organism evidence="2 3">
    <name type="scientific">Peptostreptococcus stomatis DSM 17678</name>
    <dbReference type="NCBI Taxonomy" id="596315"/>
    <lineage>
        <taxon>Bacteria</taxon>
        <taxon>Bacillati</taxon>
        <taxon>Bacillota</taxon>
        <taxon>Clostridia</taxon>
        <taxon>Peptostreptococcales</taxon>
        <taxon>Peptostreptococcaceae</taxon>
        <taxon>Peptostreptococcus</taxon>
    </lineage>
</organism>
<comment type="caution">
    <text evidence="2">The sequence shown here is derived from an EMBL/GenBank/DDBJ whole genome shotgun (WGS) entry which is preliminary data.</text>
</comment>
<evidence type="ECO:0000313" key="2">
    <source>
        <dbReference type="EMBL" id="EFM65254.1"/>
    </source>
</evidence>
<evidence type="ECO:0000313" key="3">
    <source>
        <dbReference type="Proteomes" id="UP000003244"/>
    </source>
</evidence>
<dbReference type="GO" id="GO:0003677">
    <property type="term" value="F:DNA binding"/>
    <property type="evidence" value="ECO:0007669"/>
    <property type="project" value="InterPro"/>
</dbReference>
<dbReference type="Proteomes" id="UP000003244">
    <property type="component" value="Unassembled WGS sequence"/>
</dbReference>
<sequence length="141" mass="16210">MENIYKKYRKLAGLTQEKATEHLNISIDTIKRYENGTYIPPNDIARRMCLLYGDMKLAYEHLENSQVGAMVLPPLKDKDLCCSTLGFLNSLQNLDKKKDELISIASDGIISDHELKSWEDAEKLISNLIKNSFELLYRRGK</sequence>
<name>E0E1H8_9FIRM</name>
<dbReference type="SMART" id="SM00530">
    <property type="entry name" value="HTH_XRE"/>
    <property type="match status" value="1"/>
</dbReference>
<dbReference type="RefSeq" id="WP_007788349.1">
    <property type="nucleotide sequence ID" value="NZ_ADGQ01000015.1"/>
</dbReference>
<evidence type="ECO:0000259" key="1">
    <source>
        <dbReference type="PROSITE" id="PS50943"/>
    </source>
</evidence>
<dbReference type="AlphaFoldDB" id="E0E1H8"/>
<keyword evidence="3" id="KW-1185">Reference proteome</keyword>
<dbReference type="GeneID" id="84800039"/>
<dbReference type="OrthoDB" id="1624259at2"/>
<dbReference type="InterPro" id="IPR010982">
    <property type="entry name" value="Lambda_DNA-bd_dom_sf"/>
</dbReference>